<accession>A0ABQ6C8R9</accession>
<comment type="caution">
    <text evidence="2">The sequence shown here is derived from an EMBL/GenBank/DDBJ whole genome shotgun (WGS) entry which is preliminary data.</text>
</comment>
<reference evidence="3" key="1">
    <citation type="journal article" date="2019" name="Int. J. Syst. Evol. Microbiol.">
        <title>The Global Catalogue of Microorganisms (GCM) 10K type strain sequencing project: providing services to taxonomists for standard genome sequencing and annotation.</title>
        <authorList>
            <consortium name="The Broad Institute Genomics Platform"/>
            <consortium name="The Broad Institute Genome Sequencing Center for Infectious Disease"/>
            <person name="Wu L."/>
            <person name="Ma J."/>
        </authorList>
    </citation>
    <scope>NUCLEOTIDE SEQUENCE [LARGE SCALE GENOMIC DNA]</scope>
    <source>
        <strain evidence="3">NBRC 109341</strain>
    </source>
</reference>
<feature type="domain" description="FAD-binding" evidence="1">
    <location>
        <begin position="23"/>
        <end position="330"/>
    </location>
</feature>
<proteinExistence type="predicted"/>
<evidence type="ECO:0000259" key="1">
    <source>
        <dbReference type="Pfam" id="PF01494"/>
    </source>
</evidence>
<sequence>MTASSPTDPAPAHAPQPSASLPCDVLVIGGGPAGSTVAALLAEKGHHVVVLDKDRHPRFHIGESLLPANLPLFERMGIADEIRAIGMHKPGAEFVSPHHEHTQTFLFAEAWDKSMPAAYQVKRAEFDQVLLRNAVRRGAEVHEGTRATAVEFDARHQARVTARRDDGSEVVWQARFLIDASGRDTFMASRLRIKHRNPRHNSAAVYAHFRHARRHEGASEGNISIFWFEHGWFWFIPMTDDTTSVGMVTWPYHMKTRQGRSLDQFLMDNIATCPKLQQRLAQAERMTAVEATGNFSYVAERNHGPGYLMLGDAFAFIDPVFSSGVWLAMHSGVIGAETVDTCLRQPAQAAAAMRRFDRAMRHGPREFSWFIYRVTTPIMRDFFMYPKNVLRMKEALLSVLAGDVFGTTPIWRSLWLFKGLYYSSNLLQPRRAFAAWRRRRANIRPVDDPAVST</sequence>
<dbReference type="Pfam" id="PF01494">
    <property type="entry name" value="FAD_binding_3"/>
    <property type="match status" value="1"/>
</dbReference>
<name>A0ABQ6C8R9_9BURK</name>
<dbReference type="InterPro" id="IPR036188">
    <property type="entry name" value="FAD/NAD-bd_sf"/>
</dbReference>
<dbReference type="Proteomes" id="UP001156903">
    <property type="component" value="Unassembled WGS sequence"/>
</dbReference>
<gene>
    <name evidence="2" type="ORF">GCM10007935_42030</name>
</gene>
<organism evidence="2 3">
    <name type="scientific">Hydrogenophaga electricum</name>
    <dbReference type="NCBI Taxonomy" id="1230953"/>
    <lineage>
        <taxon>Bacteria</taxon>
        <taxon>Pseudomonadati</taxon>
        <taxon>Pseudomonadota</taxon>
        <taxon>Betaproteobacteria</taxon>
        <taxon>Burkholderiales</taxon>
        <taxon>Comamonadaceae</taxon>
        <taxon>Hydrogenophaga</taxon>
    </lineage>
</organism>
<protein>
    <submittedName>
        <fullName evidence="2">Hydroxylase</fullName>
    </submittedName>
</protein>
<dbReference type="SUPFAM" id="SSF51905">
    <property type="entry name" value="FAD/NAD(P)-binding domain"/>
    <property type="match status" value="1"/>
</dbReference>
<dbReference type="EMBL" id="BSPB01000080">
    <property type="protein sequence ID" value="GLS16757.1"/>
    <property type="molecule type" value="Genomic_DNA"/>
</dbReference>
<dbReference type="InterPro" id="IPR002938">
    <property type="entry name" value="FAD-bd"/>
</dbReference>
<dbReference type="PRINTS" id="PR00420">
    <property type="entry name" value="RNGMNOXGNASE"/>
</dbReference>
<dbReference type="InterPro" id="IPR050816">
    <property type="entry name" value="Flavin-dep_Halogenase_NPB"/>
</dbReference>
<evidence type="ECO:0000313" key="3">
    <source>
        <dbReference type="Proteomes" id="UP001156903"/>
    </source>
</evidence>
<dbReference type="PANTHER" id="PTHR43747">
    <property type="entry name" value="FAD-BINDING PROTEIN"/>
    <property type="match status" value="1"/>
</dbReference>
<keyword evidence="3" id="KW-1185">Reference proteome</keyword>
<dbReference type="Gene3D" id="3.50.50.60">
    <property type="entry name" value="FAD/NAD(P)-binding domain"/>
    <property type="match status" value="1"/>
</dbReference>
<dbReference type="RefSeq" id="WP_284309436.1">
    <property type="nucleotide sequence ID" value="NZ_BSPB01000080.1"/>
</dbReference>
<dbReference type="PANTHER" id="PTHR43747:SF1">
    <property type="entry name" value="SLR1998 PROTEIN"/>
    <property type="match status" value="1"/>
</dbReference>
<evidence type="ECO:0000313" key="2">
    <source>
        <dbReference type="EMBL" id="GLS16757.1"/>
    </source>
</evidence>